<evidence type="ECO:0000256" key="9">
    <source>
        <dbReference type="RuleBase" id="RU369094"/>
    </source>
</evidence>
<feature type="domain" description="4Fe-4S ferredoxin-type" evidence="12">
    <location>
        <begin position="41"/>
        <end position="72"/>
    </location>
</feature>
<keyword evidence="1 9" id="KW-0479">Metal-binding</keyword>
<evidence type="ECO:0000256" key="2">
    <source>
        <dbReference type="ARBA" id="ARBA00022771"/>
    </source>
</evidence>
<dbReference type="Gramene" id="Ma08_t33180.1">
    <property type="protein sequence ID" value="Ma08_p33180.1"/>
    <property type="gene ID" value="Ma08_g33180"/>
</dbReference>
<protein>
    <recommendedName>
        <fullName evidence="9">Dof zinc finger protein</fullName>
    </recommendedName>
</protein>
<evidence type="ECO:0000256" key="10">
    <source>
        <dbReference type="SAM" id="MobiDB-lite"/>
    </source>
</evidence>
<dbReference type="GO" id="GO:0005634">
    <property type="term" value="C:nucleus"/>
    <property type="evidence" value="ECO:0007669"/>
    <property type="project" value="UniProtKB-SubCell"/>
</dbReference>
<dbReference type="GO" id="GO:0003677">
    <property type="term" value="F:DNA binding"/>
    <property type="evidence" value="ECO:0007669"/>
    <property type="project" value="UniProtKB-UniRule"/>
</dbReference>
<reference evidence="14" key="2">
    <citation type="submission" date="2021-05" db="UniProtKB">
        <authorList>
            <consortium name="EnsemblPlants"/>
        </authorList>
    </citation>
    <scope>IDENTIFICATION</scope>
    <source>
        <strain evidence="14">subsp. malaccensis</strain>
    </source>
</reference>
<evidence type="ECO:0000313" key="13">
    <source>
        <dbReference type="EMBL" id="CAG1833474.1"/>
    </source>
</evidence>
<name>A0A804KDJ8_MUSAM</name>
<keyword evidence="15" id="KW-1185">Reference proteome</keyword>
<dbReference type="InterPro" id="IPR003851">
    <property type="entry name" value="Znf_Dof"/>
</dbReference>
<evidence type="ECO:0000313" key="14">
    <source>
        <dbReference type="EnsemblPlants" id="Ma08_p33180.1"/>
    </source>
</evidence>
<evidence type="ECO:0000256" key="1">
    <source>
        <dbReference type="ARBA" id="ARBA00022723"/>
    </source>
</evidence>
<gene>
    <name evidence="13" type="ORF">GSMUA_93950.1</name>
</gene>
<evidence type="ECO:0000256" key="6">
    <source>
        <dbReference type="ARBA" id="ARBA00023163"/>
    </source>
</evidence>
<dbReference type="PROSITE" id="PS01361">
    <property type="entry name" value="ZF_DOF_1"/>
    <property type="match status" value="1"/>
</dbReference>
<evidence type="ECO:0000256" key="7">
    <source>
        <dbReference type="ARBA" id="ARBA00023242"/>
    </source>
</evidence>
<evidence type="ECO:0000256" key="3">
    <source>
        <dbReference type="ARBA" id="ARBA00022833"/>
    </source>
</evidence>
<dbReference type="Proteomes" id="UP000012960">
    <property type="component" value="Unplaced"/>
</dbReference>
<keyword evidence="6 9" id="KW-0804">Transcription</keyword>
<dbReference type="PROSITE" id="PS51379">
    <property type="entry name" value="4FE4S_FER_2"/>
    <property type="match status" value="1"/>
</dbReference>
<keyword evidence="3 9" id="KW-0862">Zinc</keyword>
<comment type="function">
    <text evidence="9">Transcription factor that binds specifically to a 5'-AA[AG]G-3' consensus core sequence.</text>
</comment>
<sequence length="250" mass="27431">MHMHHQSPTALKDDVPPSFAPFFPSMSASRHGLAPCAHGRSKPHVELSPRCPRCGSCDTKFCYYNNYSLSQPRYFCKGCRRYWTMGGSLRNVPVGGSSRTNRRRMPSRVSGAPPVAREPSYGHQPQNHGTEGSVDLAALYATFSSRCPQLEPGLVVPGLPEDIDSVSGSIVDHAECQGSITEPIGEGFLDQMNQQCLIGELDPNNTFDTLPSPLEIANYYSSDLSNAPDFVSEANMYPSLDHNFPSSDWC</sequence>
<evidence type="ECO:0000256" key="5">
    <source>
        <dbReference type="ARBA" id="ARBA00023125"/>
    </source>
</evidence>
<keyword evidence="5 8" id="KW-0238">DNA-binding</keyword>
<proteinExistence type="predicted"/>
<dbReference type="InterPro" id="IPR045174">
    <property type="entry name" value="Dof"/>
</dbReference>
<dbReference type="PANTHER" id="PTHR31992:SF316">
    <property type="entry name" value="DOF ZINC FINGER PROTEIN DOF1.2"/>
    <property type="match status" value="1"/>
</dbReference>
<keyword evidence="7 8" id="KW-0539">Nucleus</keyword>
<dbReference type="GO" id="GO:0008270">
    <property type="term" value="F:zinc ion binding"/>
    <property type="evidence" value="ECO:0007669"/>
    <property type="project" value="UniProtKB-KW"/>
</dbReference>
<feature type="domain" description="Dof-type" evidence="11">
    <location>
        <begin position="49"/>
        <end position="103"/>
    </location>
</feature>
<dbReference type="OrthoDB" id="1927254at2759"/>
<dbReference type="PANTHER" id="PTHR31992">
    <property type="entry name" value="DOF ZINC FINGER PROTEIN DOF1.4-RELATED"/>
    <property type="match status" value="1"/>
</dbReference>
<comment type="subcellular location">
    <subcellularLocation>
        <location evidence="8 9">Nucleus</location>
    </subcellularLocation>
</comment>
<organism evidence="14 15">
    <name type="scientific">Musa acuminata subsp. malaccensis</name>
    <name type="common">Wild banana</name>
    <name type="synonym">Musa malaccensis</name>
    <dbReference type="NCBI Taxonomy" id="214687"/>
    <lineage>
        <taxon>Eukaryota</taxon>
        <taxon>Viridiplantae</taxon>
        <taxon>Streptophyta</taxon>
        <taxon>Embryophyta</taxon>
        <taxon>Tracheophyta</taxon>
        <taxon>Spermatophyta</taxon>
        <taxon>Magnoliopsida</taxon>
        <taxon>Liliopsida</taxon>
        <taxon>Zingiberales</taxon>
        <taxon>Musaceae</taxon>
        <taxon>Musa</taxon>
    </lineage>
</organism>
<dbReference type="PROSITE" id="PS50884">
    <property type="entry name" value="ZF_DOF_2"/>
    <property type="match status" value="1"/>
</dbReference>
<accession>A0A804KDJ8</accession>
<evidence type="ECO:0000313" key="15">
    <source>
        <dbReference type="Proteomes" id="UP000012960"/>
    </source>
</evidence>
<keyword evidence="2 8" id="KW-0863">Zinc-finger</keyword>
<dbReference type="AlphaFoldDB" id="A0A804KDJ8"/>
<keyword evidence="4 9" id="KW-0805">Transcription regulation</keyword>
<evidence type="ECO:0000256" key="4">
    <source>
        <dbReference type="ARBA" id="ARBA00023015"/>
    </source>
</evidence>
<evidence type="ECO:0000256" key="8">
    <source>
        <dbReference type="PROSITE-ProRule" id="PRU00071"/>
    </source>
</evidence>
<dbReference type="InterPro" id="IPR017896">
    <property type="entry name" value="4Fe4S_Fe-S-bd"/>
</dbReference>
<dbReference type="Pfam" id="PF02701">
    <property type="entry name" value="Zn_ribbon_Dof"/>
    <property type="match status" value="1"/>
</dbReference>
<dbReference type="EnsemblPlants" id="Ma08_t33180.1">
    <property type="protein sequence ID" value="Ma08_p33180.1"/>
    <property type="gene ID" value="Ma08_g33180"/>
</dbReference>
<dbReference type="EMBL" id="HG996472">
    <property type="protein sequence ID" value="CAG1833474.1"/>
    <property type="molecule type" value="Genomic_DNA"/>
</dbReference>
<evidence type="ECO:0000259" key="12">
    <source>
        <dbReference type="PROSITE" id="PS51379"/>
    </source>
</evidence>
<feature type="region of interest" description="Disordered" evidence="10">
    <location>
        <begin position="94"/>
        <end position="129"/>
    </location>
</feature>
<dbReference type="GO" id="GO:0003700">
    <property type="term" value="F:DNA-binding transcription factor activity"/>
    <property type="evidence" value="ECO:0007669"/>
    <property type="project" value="UniProtKB-UniRule"/>
</dbReference>
<evidence type="ECO:0000259" key="11">
    <source>
        <dbReference type="PROSITE" id="PS50884"/>
    </source>
</evidence>
<reference evidence="13" key="1">
    <citation type="submission" date="2021-03" db="EMBL/GenBank/DDBJ databases">
        <authorList>
            <consortium name="Genoscope - CEA"/>
            <person name="William W."/>
        </authorList>
    </citation>
    <scope>NUCLEOTIDE SEQUENCE</scope>
    <source>
        <strain evidence="13">Doubled-haploid Pahang</strain>
    </source>
</reference>